<dbReference type="EMBL" id="JAIZTC010000002">
    <property type="protein sequence ID" value="MCA8378896.1"/>
    <property type="molecule type" value="Genomic_DNA"/>
</dbReference>
<comment type="caution">
    <text evidence="1">The sequence shown here is derived from an EMBL/GenBank/DDBJ whole genome shotgun (WGS) entry which is preliminary data.</text>
</comment>
<reference evidence="1" key="1">
    <citation type="submission" date="2023-08" db="EMBL/GenBank/DDBJ databases">
        <title>A collection of bacterial strains from the Burkholderia cepacia Research Laboratory and Repository.</title>
        <authorList>
            <person name="Lipuma J."/>
            <person name="Spilker T."/>
        </authorList>
    </citation>
    <scope>NUCLEOTIDE SEQUENCE</scope>
    <source>
        <strain evidence="1">AU0862</strain>
    </source>
</reference>
<dbReference type="AlphaFoldDB" id="A0AAW4TAR6"/>
<dbReference type="RefSeq" id="WP_212174731.1">
    <property type="nucleotide sequence ID" value="NZ_JAGSUW010000004.1"/>
</dbReference>
<dbReference type="Proteomes" id="UP001199070">
    <property type="component" value="Unassembled WGS sequence"/>
</dbReference>
<protein>
    <submittedName>
        <fullName evidence="1">Uncharacterized protein</fullName>
    </submittedName>
</protein>
<sequence length="53" mass="5853">MKLPVRKISRIGGLVGCLAFAQMEMADLFEKLGNDERVTALRACAMQRNSALK</sequence>
<name>A0AAW4TAR6_9BURK</name>
<accession>A0AAW4TAR6</accession>
<gene>
    <name evidence="1" type="ORF">LGN22_08360</name>
</gene>
<evidence type="ECO:0000313" key="2">
    <source>
        <dbReference type="Proteomes" id="UP001199070"/>
    </source>
</evidence>
<evidence type="ECO:0000313" key="1">
    <source>
        <dbReference type="EMBL" id="MCA8378896.1"/>
    </source>
</evidence>
<organism evidence="1 2">
    <name type="scientific">Burkholderia cenocepacia</name>
    <dbReference type="NCBI Taxonomy" id="95486"/>
    <lineage>
        <taxon>Bacteria</taxon>
        <taxon>Pseudomonadati</taxon>
        <taxon>Pseudomonadota</taxon>
        <taxon>Betaproteobacteria</taxon>
        <taxon>Burkholderiales</taxon>
        <taxon>Burkholderiaceae</taxon>
        <taxon>Burkholderia</taxon>
        <taxon>Burkholderia cepacia complex</taxon>
    </lineage>
</organism>
<proteinExistence type="predicted"/>